<dbReference type="RefSeq" id="WP_160062060.1">
    <property type="nucleotide sequence ID" value="NZ_WUYX01000006.1"/>
</dbReference>
<organism evidence="2 3">
    <name type="scientific">Natronorubrum halalkaliphilum</name>
    <dbReference type="NCBI Taxonomy" id="2691917"/>
    <lineage>
        <taxon>Archaea</taxon>
        <taxon>Methanobacteriati</taxon>
        <taxon>Methanobacteriota</taxon>
        <taxon>Stenosarchaea group</taxon>
        <taxon>Halobacteria</taxon>
        <taxon>Halobacteriales</taxon>
        <taxon>Natrialbaceae</taxon>
        <taxon>Natronorubrum</taxon>
    </lineage>
</organism>
<dbReference type="EMBL" id="WUYX01000006">
    <property type="protein sequence ID" value="MXV60768.1"/>
    <property type="molecule type" value="Genomic_DNA"/>
</dbReference>
<gene>
    <name evidence="2" type="ORF">GS429_01510</name>
</gene>
<dbReference type="OrthoDB" id="206563at2157"/>
<evidence type="ECO:0000313" key="2">
    <source>
        <dbReference type="EMBL" id="MXV60768.1"/>
    </source>
</evidence>
<feature type="transmembrane region" description="Helical" evidence="1">
    <location>
        <begin position="143"/>
        <end position="163"/>
    </location>
</feature>
<keyword evidence="3" id="KW-1185">Reference proteome</keyword>
<sequence length="251" mass="26414">MRLAEDRFSSHLVEGESMRDLSSGRLLDDAVRGEAAIGLTDRRLLCVSNLGEFVDVRYDYICSIKSRQRTQVAYRSPDGSNRLLHLLGGLLVVVALGVGVLSFSAAGALEAGVTGLLAIVTVVVAATVESVRKRPGVGRTHEPVFVGAGVLALFGLVGASLLVAGVVTSLYALLTLGGLGLVGYAHRYRADLDGTGLTSHQETLLTINTIDGETVRIAVDTDADLDHKLSTCVHQRDAAPVDTPVITSPVD</sequence>
<comment type="caution">
    <text evidence="2">The sequence shown here is derived from an EMBL/GenBank/DDBJ whole genome shotgun (WGS) entry which is preliminary data.</text>
</comment>
<feature type="transmembrane region" description="Helical" evidence="1">
    <location>
        <begin position="111"/>
        <end position="131"/>
    </location>
</feature>
<keyword evidence="1" id="KW-1133">Transmembrane helix</keyword>
<proteinExistence type="predicted"/>
<accession>A0A6B0VGU9</accession>
<feature type="transmembrane region" description="Helical" evidence="1">
    <location>
        <begin position="83"/>
        <end position="105"/>
    </location>
</feature>
<dbReference type="AlphaFoldDB" id="A0A6B0VGU9"/>
<dbReference type="Proteomes" id="UP000434101">
    <property type="component" value="Unassembled WGS sequence"/>
</dbReference>
<protein>
    <submittedName>
        <fullName evidence="2">Uncharacterized protein</fullName>
    </submittedName>
</protein>
<evidence type="ECO:0000256" key="1">
    <source>
        <dbReference type="SAM" id="Phobius"/>
    </source>
</evidence>
<evidence type="ECO:0000313" key="3">
    <source>
        <dbReference type="Proteomes" id="UP000434101"/>
    </source>
</evidence>
<keyword evidence="1" id="KW-0812">Transmembrane</keyword>
<reference evidence="2 3" key="1">
    <citation type="submission" date="2020-01" db="EMBL/GenBank/DDBJ databases">
        <title>Natronorubrum sp. JWXQ-INN 674 isolated from Inner Mongolia Autonomous Region of China.</title>
        <authorList>
            <person name="Xue Q."/>
        </authorList>
    </citation>
    <scope>NUCLEOTIDE SEQUENCE [LARGE SCALE GENOMIC DNA]</scope>
    <source>
        <strain evidence="2 3">JWXQ-INN-674</strain>
    </source>
</reference>
<keyword evidence="1" id="KW-0472">Membrane</keyword>
<name>A0A6B0VGU9_9EURY</name>